<evidence type="ECO:0000313" key="1">
    <source>
        <dbReference type="EMBL" id="CAG2054584.1"/>
    </source>
</evidence>
<keyword evidence="2" id="KW-1185">Reference proteome</keyword>
<dbReference type="EMBL" id="CAJPIN010001484">
    <property type="protein sequence ID" value="CAG2054584.1"/>
    <property type="molecule type" value="Genomic_DNA"/>
</dbReference>
<accession>A0ABN7NFD3</accession>
<sequence length="824" mass="93628">MKWLSLKNICQLVANLMVAFMYQNQCCLSAVLIPLVIEIAVNSRDVCYHEHILFGMDCILLVLLTYKRLSVYGTNIAYCSAPVNKAQLYSPSSQYITGGKIDYNSFSNMNGTVNTTTPFEALPYTGINFETVTQSLRNKRFVEVFWPNNTAFLDSEYTYKTKDINTHIVGAVLIELPITTRHIGKMDYEYKEGPQHTTGLATVEYNKAKFLEGKYSCESQSTKGFKKDIINIEIENGFSPIGINYVHDLSYNAGSEGSNLPTIDKKHAQLFNLHNITIFNLTGEVLVKTTETGKDITLTGTHTNRTVTLKTNYDFLDHEFRQKSHWELAPHVWATYNVVINNKTTYLQLSRRIISVYVGRALLSSVDTDKEKREQHIELDMAYPRRDFSMKGYYQILNKSLSSEIAIMWDKQNVTKKSIGASIDWKRISLYPNKQHAVLSIKHPSFKRGSEISLIEKHLNTPNKNTNHGLSVTSKQDVTFNANYLSGDKEFVDVASEVVYSTENNKKLRLSGKLLDNSQSLFKQYDYELLGNHPATRLDLKVFGDLHAGNGLYKSNNVAQYKRTYLPLQKGESNAFLNTVMKEIEIEKITQREHSFLKGKYEGKSPLYTITGAVRNGTSDLDSTSILFINIEEKLIVGTVNFTPDASESFHMYGIIPDARNAKFNAWRNYEDDSISDISYYLRLNHSHLVTSKLIWRPEIEYEVKASTSKEIESEIEIETQCNDDHLLKQRSEDCSEDLINTNADDSNTTKITDHSDKCYVTDTIQEVNNSCDKLKDPVNWPKVLSAIELSPNVSHVPTGWRGAGTTYGARYITAGCQFIIHFI</sequence>
<organism evidence="1 2">
    <name type="scientific">Timema podura</name>
    <name type="common">Walking stick</name>
    <dbReference type="NCBI Taxonomy" id="61482"/>
    <lineage>
        <taxon>Eukaryota</taxon>
        <taxon>Metazoa</taxon>
        <taxon>Ecdysozoa</taxon>
        <taxon>Arthropoda</taxon>
        <taxon>Hexapoda</taxon>
        <taxon>Insecta</taxon>
        <taxon>Pterygota</taxon>
        <taxon>Neoptera</taxon>
        <taxon>Polyneoptera</taxon>
        <taxon>Phasmatodea</taxon>
        <taxon>Timematodea</taxon>
        <taxon>Timematoidea</taxon>
        <taxon>Timematidae</taxon>
        <taxon>Timema</taxon>
    </lineage>
</organism>
<proteinExistence type="predicted"/>
<gene>
    <name evidence="1" type="ORF">TPAB3V08_LOCUS1605</name>
</gene>
<comment type="caution">
    <text evidence="1">The sequence shown here is derived from an EMBL/GenBank/DDBJ whole genome shotgun (WGS) entry which is preliminary data.</text>
</comment>
<evidence type="ECO:0000313" key="2">
    <source>
        <dbReference type="Proteomes" id="UP001153148"/>
    </source>
</evidence>
<reference evidence="1" key="1">
    <citation type="submission" date="2021-03" db="EMBL/GenBank/DDBJ databases">
        <authorList>
            <person name="Tran Van P."/>
        </authorList>
    </citation>
    <scope>NUCLEOTIDE SEQUENCE</scope>
</reference>
<dbReference type="Proteomes" id="UP001153148">
    <property type="component" value="Unassembled WGS sequence"/>
</dbReference>
<protein>
    <submittedName>
        <fullName evidence="1">Uncharacterized protein</fullName>
    </submittedName>
</protein>
<name>A0ABN7NFD3_TIMPD</name>